<dbReference type="OrthoDB" id="9779102at2"/>
<dbReference type="InterPro" id="IPR021416">
    <property type="entry name" value="DUF3048_N"/>
</dbReference>
<keyword evidence="1" id="KW-0732">Signal</keyword>
<dbReference type="Gene3D" id="3.50.90.10">
    <property type="entry name" value="YerB-like"/>
    <property type="match status" value="1"/>
</dbReference>
<dbReference type="SUPFAM" id="SSF159774">
    <property type="entry name" value="YerB-like"/>
    <property type="match status" value="1"/>
</dbReference>
<dbReference type="Pfam" id="PF17479">
    <property type="entry name" value="DUF3048_C"/>
    <property type="match status" value="1"/>
</dbReference>
<sequence>MKLKTVACLLAMSLMAAGCNKDVGKETPKIDKEDVKFEKEVSAEEEFVNQYPLTGIGTDESIESRAIAVMVNNHPKARPQTGLSKADIVYEMLAEGDVTRFLAVFQSERPEKIGPVRSARDYYIRIAKGLNGIFIAHGYSPDAKKLLDSGYIDHLNGMEYDGTLFKRASFRQAPHNSYITFEKIEKGISDNSFDGKSAPKAFTFLTEEQIESLMGEEAVSIKVAYGSPVFDSTFEYDEGAGKFIRYSDGEQTVDSETKEPVAIDNVLVIEAPHQVIDKAGRRDIDFKAGGKAILLQKGKMNEAEWRNIDGRIVPFQEGKEAGLMPGKTWIAVVSEAGIANDITLNSN</sequence>
<dbReference type="RefSeq" id="WP_117326703.1">
    <property type="nucleotide sequence ID" value="NZ_QVTE01000030.1"/>
</dbReference>
<gene>
    <name evidence="4" type="ORF">D0469_10505</name>
</gene>
<evidence type="ECO:0000313" key="4">
    <source>
        <dbReference type="EMBL" id="RFU68913.1"/>
    </source>
</evidence>
<evidence type="ECO:0000259" key="3">
    <source>
        <dbReference type="Pfam" id="PF17479"/>
    </source>
</evidence>
<accession>A0A372LN53</accession>
<dbReference type="Pfam" id="PF11258">
    <property type="entry name" value="DUF3048"/>
    <property type="match status" value="1"/>
</dbReference>
<keyword evidence="5" id="KW-1185">Reference proteome</keyword>
<dbReference type="InterPro" id="IPR035328">
    <property type="entry name" value="DUF3048_C"/>
</dbReference>
<evidence type="ECO:0000256" key="1">
    <source>
        <dbReference type="SAM" id="SignalP"/>
    </source>
</evidence>
<name>A0A372LN53_9BACI</name>
<dbReference type="Proteomes" id="UP000264541">
    <property type="component" value="Unassembled WGS sequence"/>
</dbReference>
<evidence type="ECO:0000313" key="5">
    <source>
        <dbReference type="Proteomes" id="UP000264541"/>
    </source>
</evidence>
<organism evidence="4 5">
    <name type="scientific">Peribacillus saganii</name>
    <dbReference type="NCBI Taxonomy" id="2303992"/>
    <lineage>
        <taxon>Bacteria</taxon>
        <taxon>Bacillati</taxon>
        <taxon>Bacillota</taxon>
        <taxon>Bacilli</taxon>
        <taxon>Bacillales</taxon>
        <taxon>Bacillaceae</taxon>
        <taxon>Peribacillus</taxon>
    </lineage>
</organism>
<comment type="caution">
    <text evidence="4">The sequence shown here is derived from an EMBL/GenBank/DDBJ whole genome shotgun (WGS) entry which is preliminary data.</text>
</comment>
<evidence type="ECO:0000259" key="2">
    <source>
        <dbReference type="Pfam" id="PF11258"/>
    </source>
</evidence>
<feature type="domain" description="DUF3048" evidence="2">
    <location>
        <begin position="53"/>
        <end position="193"/>
    </location>
</feature>
<reference evidence="4 5" key="1">
    <citation type="submission" date="2018-08" db="EMBL/GenBank/DDBJ databases">
        <title>Bacillus chawlae sp. nov., Bacillus glennii sp. nov., and Bacillus saganii sp. nov. Isolated from the Vehicle Assembly Building at Kennedy Space Center where the Viking Spacecraft were Assembled.</title>
        <authorList>
            <person name="Seuylemezian A."/>
            <person name="Vaishampayan P."/>
        </authorList>
    </citation>
    <scope>NUCLEOTIDE SEQUENCE [LARGE SCALE GENOMIC DNA]</scope>
    <source>
        <strain evidence="4 5">V47-23a</strain>
    </source>
</reference>
<dbReference type="PROSITE" id="PS51257">
    <property type="entry name" value="PROKAR_LIPOPROTEIN"/>
    <property type="match status" value="1"/>
</dbReference>
<dbReference type="AlphaFoldDB" id="A0A372LN53"/>
<dbReference type="InterPro" id="IPR023158">
    <property type="entry name" value="YerB-like_sf"/>
</dbReference>
<protein>
    <submittedName>
        <fullName evidence="4">DUF3048 domain-containing protein</fullName>
    </submittedName>
</protein>
<dbReference type="EMBL" id="QVTE01000030">
    <property type="protein sequence ID" value="RFU68913.1"/>
    <property type="molecule type" value="Genomic_DNA"/>
</dbReference>
<feature type="domain" description="DUF3048" evidence="3">
    <location>
        <begin position="223"/>
        <end position="330"/>
    </location>
</feature>
<feature type="chain" id="PRO_5039233279" evidence="1">
    <location>
        <begin position="19"/>
        <end position="347"/>
    </location>
</feature>
<proteinExistence type="predicted"/>
<feature type="signal peptide" evidence="1">
    <location>
        <begin position="1"/>
        <end position="18"/>
    </location>
</feature>